<evidence type="ECO:0000313" key="2">
    <source>
        <dbReference type="Proteomes" id="UP000001949"/>
    </source>
</evidence>
<dbReference type="Proteomes" id="UP000001949">
    <property type="component" value="Unassembled WGS sequence"/>
</dbReference>
<reference evidence="1 2" key="1">
    <citation type="journal article" date="2005" name="Science">
        <title>Genome sequence of Theileria parva, a bovine pathogen that transforms lymphocytes.</title>
        <authorList>
            <person name="Gardner M.J."/>
            <person name="Bishop R."/>
            <person name="Shah T."/>
            <person name="de Villiers E.P."/>
            <person name="Carlton J.M."/>
            <person name="Hall N."/>
            <person name="Ren Q."/>
            <person name="Paulsen I.T."/>
            <person name="Pain A."/>
            <person name="Berriman M."/>
            <person name="Wilson R.J.M."/>
            <person name="Sato S."/>
            <person name="Ralph S.A."/>
            <person name="Mann D.J."/>
            <person name="Xiong Z."/>
            <person name="Shallom S.J."/>
            <person name="Weidman J."/>
            <person name="Jiang L."/>
            <person name="Lynn J."/>
            <person name="Weaver B."/>
            <person name="Shoaibi A."/>
            <person name="Domingo A.R."/>
            <person name="Wasawo D."/>
            <person name="Crabtree J."/>
            <person name="Wortman J.R."/>
            <person name="Haas B."/>
            <person name="Angiuoli S.V."/>
            <person name="Creasy T.H."/>
            <person name="Lu C."/>
            <person name="Suh B."/>
            <person name="Silva J.C."/>
            <person name="Utterback T.R."/>
            <person name="Feldblyum T.V."/>
            <person name="Pertea M."/>
            <person name="Allen J."/>
            <person name="Nierman W.C."/>
            <person name="Taracha E.L.N."/>
            <person name="Salzberg S.L."/>
            <person name="White O.R."/>
            <person name="Fitzhugh H.A."/>
            <person name="Morzaria S."/>
            <person name="Venter J.C."/>
            <person name="Fraser C.M."/>
            <person name="Nene V."/>
        </authorList>
    </citation>
    <scope>NUCLEOTIDE SEQUENCE [LARGE SCALE GENOMIC DNA]</scope>
    <source>
        <strain evidence="1 2">Muguga</strain>
    </source>
</reference>
<organism evidence="1 2">
    <name type="scientific">Theileria parva</name>
    <name type="common">East coast fever infection agent</name>
    <dbReference type="NCBI Taxonomy" id="5875"/>
    <lineage>
        <taxon>Eukaryota</taxon>
        <taxon>Sar</taxon>
        <taxon>Alveolata</taxon>
        <taxon>Apicomplexa</taxon>
        <taxon>Aconoidasida</taxon>
        <taxon>Piroplasmida</taxon>
        <taxon>Theileriidae</taxon>
        <taxon>Theileria</taxon>
    </lineage>
</organism>
<dbReference type="AlphaFoldDB" id="Q4N7S8"/>
<comment type="caution">
    <text evidence="1">The sequence shown here is derived from an EMBL/GenBank/DDBJ whole genome shotgun (WGS) entry which is preliminary data.</text>
</comment>
<dbReference type="InParanoid" id="Q4N7S8"/>
<keyword evidence="2" id="KW-1185">Reference proteome</keyword>
<evidence type="ECO:0000313" key="1">
    <source>
        <dbReference type="EMBL" id="EAN33980.1"/>
    </source>
</evidence>
<gene>
    <name evidence="1" type="ordered locus">TP01_0742</name>
</gene>
<accession>Q4N7S8</accession>
<dbReference type="VEuPathDB" id="PiroplasmaDB:TpMuguga_01g00742"/>
<protein>
    <submittedName>
        <fullName evidence="1">Uncharacterized protein</fullName>
    </submittedName>
</protein>
<sequence>MSHLIFNIDINILKYVKTIKISFIANDFLRRLGFGEIPTVATSACISSQIPLNPIVSENSVIGAFLDSLNTLFWKGKHFKDTMRSEDQVQDHQVNGKISLSLNL</sequence>
<dbReference type="OMA" id="NTLFWKG"/>
<dbReference type="KEGG" id="tpv:TP01_0742"/>
<proteinExistence type="predicted"/>
<dbReference type="eggNOG" id="ENOG502QWY9">
    <property type="taxonomic scope" value="Eukaryota"/>
</dbReference>
<dbReference type="EMBL" id="AAGK01000001">
    <property type="protein sequence ID" value="EAN33980.1"/>
    <property type="molecule type" value="Genomic_DNA"/>
</dbReference>
<name>Q4N7S8_THEPA</name>